<dbReference type="Proteomes" id="UP001597045">
    <property type="component" value="Unassembled WGS sequence"/>
</dbReference>
<reference evidence="2" key="1">
    <citation type="journal article" date="2019" name="Int. J. Syst. Evol. Microbiol.">
        <title>The Global Catalogue of Microorganisms (GCM) 10K type strain sequencing project: providing services to taxonomists for standard genome sequencing and annotation.</title>
        <authorList>
            <consortium name="The Broad Institute Genomics Platform"/>
            <consortium name="The Broad Institute Genome Sequencing Center for Infectious Disease"/>
            <person name="Wu L."/>
            <person name="Ma J."/>
        </authorList>
    </citation>
    <scope>NUCLEOTIDE SEQUENCE [LARGE SCALE GENOMIC DNA]</scope>
    <source>
        <strain evidence="2">JCM 31486</strain>
    </source>
</reference>
<evidence type="ECO:0008006" key="3">
    <source>
        <dbReference type="Google" id="ProtNLM"/>
    </source>
</evidence>
<keyword evidence="2" id="KW-1185">Reference proteome</keyword>
<proteinExistence type="predicted"/>
<comment type="caution">
    <text evidence="1">The sequence shown here is derived from an EMBL/GenBank/DDBJ whole genome shotgun (WGS) entry which is preliminary data.</text>
</comment>
<dbReference type="EMBL" id="JBHTIS010000149">
    <property type="protein sequence ID" value="MFD1044878.1"/>
    <property type="molecule type" value="Genomic_DNA"/>
</dbReference>
<name>A0ABW3M467_9PSEU</name>
<evidence type="ECO:0000313" key="1">
    <source>
        <dbReference type="EMBL" id="MFD1044878.1"/>
    </source>
</evidence>
<accession>A0ABW3M467</accession>
<organism evidence="1 2">
    <name type="scientific">Kibdelosporangium lantanae</name>
    <dbReference type="NCBI Taxonomy" id="1497396"/>
    <lineage>
        <taxon>Bacteria</taxon>
        <taxon>Bacillati</taxon>
        <taxon>Actinomycetota</taxon>
        <taxon>Actinomycetes</taxon>
        <taxon>Pseudonocardiales</taxon>
        <taxon>Pseudonocardiaceae</taxon>
        <taxon>Kibdelosporangium</taxon>
    </lineage>
</organism>
<sequence>MDLRERQDELQVEAAEVLATFVPVFESVGPVVLTGSYVSRLMSWPEVDVMVLGGEDYAPRDVMDLLRRVIEVPGVVKLDYSDDRGPRRPTEHLRDERYHVGIVAEHRTRTWTVDLSIWLRDVHDNLRVWHEELRESITAEERDAVLWIKDACPEYPRLVGGVDVYAAVLEHGVRTPGEFGAWVRERAHPS</sequence>
<protein>
    <recommendedName>
        <fullName evidence="3">Polymerase nucleotidyl transferase domain-containing protein</fullName>
    </recommendedName>
</protein>
<gene>
    <name evidence="1" type="ORF">ACFQ1S_04340</name>
</gene>
<evidence type="ECO:0000313" key="2">
    <source>
        <dbReference type="Proteomes" id="UP001597045"/>
    </source>
</evidence>